<organism evidence="2 3">
    <name type="scientific">Peteryoungia ipomoeae</name>
    <dbReference type="NCBI Taxonomy" id="1210932"/>
    <lineage>
        <taxon>Bacteria</taxon>
        <taxon>Pseudomonadati</taxon>
        <taxon>Pseudomonadota</taxon>
        <taxon>Alphaproteobacteria</taxon>
        <taxon>Hyphomicrobiales</taxon>
        <taxon>Rhizobiaceae</taxon>
        <taxon>Peteryoungia</taxon>
    </lineage>
</organism>
<evidence type="ECO:0000256" key="1">
    <source>
        <dbReference type="SAM" id="MobiDB-lite"/>
    </source>
</evidence>
<accession>A0A4S8P195</accession>
<dbReference type="RefSeq" id="WP_136599211.1">
    <property type="nucleotide sequence ID" value="NZ_STGV01000004.1"/>
</dbReference>
<gene>
    <name evidence="2" type="ORF">FAA97_14280</name>
</gene>
<dbReference type="EMBL" id="STGV01000004">
    <property type="protein sequence ID" value="THV22442.1"/>
    <property type="molecule type" value="Genomic_DNA"/>
</dbReference>
<evidence type="ECO:0000313" key="3">
    <source>
        <dbReference type="Proteomes" id="UP000308828"/>
    </source>
</evidence>
<protein>
    <submittedName>
        <fullName evidence="2">Uncharacterized protein</fullName>
    </submittedName>
</protein>
<dbReference type="Proteomes" id="UP000308828">
    <property type="component" value="Unassembled WGS sequence"/>
</dbReference>
<reference evidence="2 3" key="1">
    <citation type="submission" date="2019-04" db="EMBL/GenBank/DDBJ databases">
        <title>Genome sequence of strain shin9-1.</title>
        <authorList>
            <person name="Gao J."/>
            <person name="Sun J."/>
        </authorList>
    </citation>
    <scope>NUCLEOTIDE SEQUENCE [LARGE SCALE GENOMIC DNA]</scope>
    <source>
        <strain evidence="3">shin9-1</strain>
    </source>
</reference>
<dbReference type="AlphaFoldDB" id="A0A4S8P195"/>
<name>A0A4S8P195_9HYPH</name>
<sequence>MTTTPVPARRGRRSQDGGLVTERLHGLMDDMQGENLPGHLKEAVGTLAEVIKRKTDEYRPQRRDHTAQPRA</sequence>
<comment type="caution">
    <text evidence="2">The sequence shown here is derived from an EMBL/GenBank/DDBJ whole genome shotgun (WGS) entry which is preliminary data.</text>
</comment>
<keyword evidence="3" id="KW-1185">Reference proteome</keyword>
<proteinExistence type="predicted"/>
<feature type="region of interest" description="Disordered" evidence="1">
    <location>
        <begin position="52"/>
        <end position="71"/>
    </location>
</feature>
<evidence type="ECO:0000313" key="2">
    <source>
        <dbReference type="EMBL" id="THV22442.1"/>
    </source>
</evidence>